<dbReference type="AlphaFoldDB" id="A0A9Q3S3A7"/>
<evidence type="ECO:0000313" key="1">
    <source>
        <dbReference type="EMBL" id="MBY6219015.1"/>
    </source>
</evidence>
<dbReference type="Proteomes" id="UP000824927">
    <property type="component" value="Unassembled WGS sequence"/>
</dbReference>
<accession>A0A9Q3S3A7</accession>
<comment type="caution">
    <text evidence="1">The sequence shown here is derived from an EMBL/GenBank/DDBJ whole genome shotgun (WGS) entry which is preliminary data.</text>
</comment>
<reference evidence="1" key="1">
    <citation type="submission" date="2021-06" db="EMBL/GenBank/DDBJ databases">
        <title>50 bacteria genomes isolated from Dapeng, Shenzhen, China.</title>
        <authorList>
            <person name="Zheng W."/>
            <person name="Yu S."/>
            <person name="Huang Y."/>
        </authorList>
    </citation>
    <scope>NUCLEOTIDE SEQUENCE</scope>
    <source>
        <strain evidence="1">DP4N28-2</strain>
    </source>
</reference>
<organism evidence="1 2">
    <name type="scientific">Qipengyuania aquimaris</name>
    <dbReference type="NCBI Taxonomy" id="255984"/>
    <lineage>
        <taxon>Bacteria</taxon>
        <taxon>Pseudomonadati</taxon>
        <taxon>Pseudomonadota</taxon>
        <taxon>Alphaproteobacteria</taxon>
        <taxon>Sphingomonadales</taxon>
        <taxon>Erythrobacteraceae</taxon>
        <taxon>Qipengyuania</taxon>
    </lineage>
</organism>
<evidence type="ECO:0000313" key="2">
    <source>
        <dbReference type="Proteomes" id="UP000824927"/>
    </source>
</evidence>
<dbReference type="EMBL" id="JAHVKP010000001">
    <property type="protein sequence ID" value="MBY6219015.1"/>
    <property type="molecule type" value="Genomic_DNA"/>
</dbReference>
<dbReference type="RefSeq" id="WP_222405663.1">
    <property type="nucleotide sequence ID" value="NZ_JAHVKP010000001.1"/>
</dbReference>
<protein>
    <submittedName>
        <fullName evidence="1">Uncharacterized protein</fullName>
    </submittedName>
</protein>
<proteinExistence type="predicted"/>
<name>A0A9Q3S3A7_9SPHN</name>
<sequence>MARYLEDCIEELEGWKCEALGRAERRPINKALHRQKGLLEWCKSRAGYSPDV</sequence>
<gene>
    <name evidence="1" type="ORF">KUV31_11755</name>
</gene>